<dbReference type="Proteomes" id="UP000325313">
    <property type="component" value="Unassembled WGS sequence"/>
</dbReference>
<evidence type="ECO:0000313" key="2">
    <source>
        <dbReference type="EMBL" id="KAA1129247.1"/>
    </source>
</evidence>
<dbReference type="EMBL" id="VDEP01000137">
    <property type="protein sequence ID" value="KAA1129247.1"/>
    <property type="molecule type" value="Genomic_DNA"/>
</dbReference>
<organism evidence="2 3">
    <name type="scientific">Puccinia graminis f. sp. tritici</name>
    <dbReference type="NCBI Taxonomy" id="56615"/>
    <lineage>
        <taxon>Eukaryota</taxon>
        <taxon>Fungi</taxon>
        <taxon>Dikarya</taxon>
        <taxon>Basidiomycota</taxon>
        <taxon>Pucciniomycotina</taxon>
        <taxon>Pucciniomycetes</taxon>
        <taxon>Pucciniales</taxon>
        <taxon>Pucciniaceae</taxon>
        <taxon>Puccinia</taxon>
    </lineage>
</organism>
<evidence type="ECO:0000313" key="3">
    <source>
        <dbReference type="Proteomes" id="UP000325313"/>
    </source>
</evidence>
<accession>A0A5B0RUL4</accession>
<gene>
    <name evidence="2" type="ORF">PGTUg99_019397</name>
</gene>
<proteinExistence type="predicted"/>
<feature type="compositionally biased region" description="Acidic residues" evidence="1">
    <location>
        <begin position="33"/>
        <end position="48"/>
    </location>
</feature>
<feature type="compositionally biased region" description="Acidic residues" evidence="1">
    <location>
        <begin position="1"/>
        <end position="12"/>
    </location>
</feature>
<protein>
    <submittedName>
        <fullName evidence="2">Uncharacterized protein</fullName>
    </submittedName>
</protein>
<feature type="region of interest" description="Disordered" evidence="1">
    <location>
        <begin position="417"/>
        <end position="447"/>
    </location>
</feature>
<comment type="caution">
    <text evidence="2">The sequence shown here is derived from an EMBL/GenBank/DDBJ whole genome shotgun (WGS) entry which is preliminary data.</text>
</comment>
<sequence>MNDNGMETDEETGGAGTNSGAVDDEEFSRILDGESEENDDEDSDSGLEDPEKALKLQQDRQKRKRAQQNSQGTIRKVRRAVVGKKLPSHEYPAAPNRSQWDLWHHWAETRYDKMVKHLAEYTEKHKEVSKSVFKEMYKDEVTRIRKNLSPPAFQAAPDVLNSDLNIPINVKKACEQEVRIAGFGRITFEWEARSFTASPWNATLGSILIKHYFNWAKSQPGTLWDDTSCMELILDRWVKGQGRLMSQAGRQEGKSAEELKAEKARKASISRIKSKIAEKRRAAAIKKMGNQPSLALLFNKETVSDWEDQTPPAKPKRIDLVWRSEAFKRCSHKLDEISLTMTKTTNESKSTRKLLQRDSVEVKPDVEPEFDQIPRKLPEDAYNANFLSNISLVEREHLDPQPGIDLEGKYRILEEMTRRGGPGAARSARGSIGDLGMSSLQGPSTGS</sequence>
<feature type="compositionally biased region" description="Basic and acidic residues" evidence="1">
    <location>
        <begin position="49"/>
        <end position="60"/>
    </location>
</feature>
<feature type="region of interest" description="Disordered" evidence="1">
    <location>
        <begin position="1"/>
        <end position="79"/>
    </location>
</feature>
<name>A0A5B0RUL4_PUCGR</name>
<dbReference type="AlphaFoldDB" id="A0A5B0RUL4"/>
<evidence type="ECO:0000256" key="1">
    <source>
        <dbReference type="SAM" id="MobiDB-lite"/>
    </source>
</evidence>
<reference evidence="2 3" key="1">
    <citation type="submission" date="2019-05" db="EMBL/GenBank/DDBJ databases">
        <title>Emergence of the Ug99 lineage of the wheat stem rust pathogen through somatic hybridization.</title>
        <authorList>
            <person name="Li F."/>
            <person name="Upadhyaya N.M."/>
            <person name="Sperschneider J."/>
            <person name="Matny O."/>
            <person name="Nguyen-Phuc H."/>
            <person name="Mago R."/>
            <person name="Raley C."/>
            <person name="Miller M.E."/>
            <person name="Silverstein K.A.T."/>
            <person name="Henningsen E."/>
            <person name="Hirsch C.D."/>
            <person name="Visser B."/>
            <person name="Pretorius Z.A."/>
            <person name="Steffenson B.J."/>
            <person name="Schwessinger B."/>
            <person name="Dodds P.N."/>
            <person name="Figueroa M."/>
        </authorList>
    </citation>
    <scope>NUCLEOTIDE SEQUENCE [LARGE SCALE GENOMIC DNA]</scope>
    <source>
        <strain evidence="2 3">Ug99</strain>
    </source>
</reference>
<feature type="compositionally biased region" description="Polar residues" evidence="1">
    <location>
        <begin position="438"/>
        <end position="447"/>
    </location>
</feature>